<sequence length="600" mass="65451">MLDTDQLSEASEAVANAEQAKTAIDNKLAEVTSDGLVTPDEKSEVDALIQTLESAKQTAKEKLNSVPSGTAGKDDLQTRLDNITSVTSPEINDVDSNGVLDTDQLLEMSHIIDDVEKAKASVDKKLSEITSDGLVTPSEAAEIDRLIFGLKVIKQSAKNKLNTIPDGIPGKDVLQRRLDNITSVTSPEVNDADSNGILDIEQLSEAEKAIEAAEIAKTAVDKKLTEITSDGLVAPEEKSAIDQLIQTLETAKQVAKEKLENVPNGTAGKDTLQRRLDNIVSITSPEVNDADSNGVQDTKQVSEVSKAIKATESTKAAVDKKLAEIQSDGLVNPKEKAEIDKLIQKLDKEKQAVKDKLAKVPNGTVGKAELQRKLNEIPSVTSPEVNDADSNGVQDTKQVSEAKKAIADAKAAQTKVINKIKEIRKDGLITPSEQADLDKLIEKLDSLRSIAKEKISNLPNGTSNIAELQTNLDKVTSEIISKVKDIDSNGISDKKQSLGMDKINNKYNSSHFENDEKATKNNKLLDMHSRQFNVQNNHHNLEGLNKNLFVNPNKENNLNMNLPYSGLDKNNPYAFEILFGILGLMIVYRRYLKSDKNTEH</sequence>
<evidence type="ECO:0000256" key="2">
    <source>
        <dbReference type="SAM" id="Phobius"/>
    </source>
</evidence>
<feature type="transmembrane region" description="Helical" evidence="2">
    <location>
        <begin position="573"/>
        <end position="592"/>
    </location>
</feature>
<dbReference type="AlphaFoldDB" id="A0AB34AR54"/>
<feature type="coiled-coil region" evidence="1">
    <location>
        <begin position="203"/>
        <end position="261"/>
    </location>
</feature>
<reference evidence="4 5" key="1">
    <citation type="submission" date="2019-07" db="EMBL/GenBank/DDBJ databases">
        <title>Whole genome shotgun sequence of Staphylococcus cohnii subsp. urealyticus NBRC 109766.</title>
        <authorList>
            <person name="Hosoyama A."/>
            <person name="Uohara A."/>
            <person name="Ohji S."/>
            <person name="Ichikawa N."/>
        </authorList>
    </citation>
    <scope>NUCLEOTIDE SEQUENCE [LARGE SCALE GENOMIC DNA]</scope>
    <source>
        <strain evidence="4 5">NBRC 109766</strain>
    </source>
</reference>
<evidence type="ECO:0000313" key="5">
    <source>
        <dbReference type="Proteomes" id="UP000321839"/>
    </source>
</evidence>
<keyword evidence="2" id="KW-0812">Transmembrane</keyword>
<name>A0AB34AR54_STAUR</name>
<keyword evidence="5" id="KW-1185">Reference proteome</keyword>
<dbReference type="RefSeq" id="WP_222610327.1">
    <property type="nucleotide sequence ID" value="NZ_BKAW01000025.1"/>
</dbReference>
<dbReference type="Gene3D" id="1.20.58.90">
    <property type="match status" value="1"/>
</dbReference>
<dbReference type="Proteomes" id="UP000321839">
    <property type="component" value="Unassembled WGS sequence"/>
</dbReference>
<feature type="domain" description="Minor extracellular protease Epr GA-like" evidence="3">
    <location>
        <begin position="202"/>
        <end position="294"/>
    </location>
</feature>
<feature type="domain" description="Minor extracellular protease Epr GA-like" evidence="3">
    <location>
        <begin position="6"/>
        <end position="98"/>
    </location>
</feature>
<keyword evidence="2" id="KW-0472">Membrane</keyword>
<keyword evidence="1" id="KW-0175">Coiled coil</keyword>
<feature type="domain" description="Minor extracellular protease Epr GA-like" evidence="3">
    <location>
        <begin position="111"/>
        <end position="196"/>
    </location>
</feature>
<evidence type="ECO:0000256" key="1">
    <source>
        <dbReference type="SAM" id="Coils"/>
    </source>
</evidence>
<organism evidence="4 5">
    <name type="scientific">Staphylococcus ureilyticus</name>
    <name type="common">Staphylococcus cohnii subsp. urealyticus</name>
    <dbReference type="NCBI Taxonomy" id="94138"/>
    <lineage>
        <taxon>Bacteria</taxon>
        <taxon>Bacillati</taxon>
        <taxon>Bacillota</taxon>
        <taxon>Bacilli</taxon>
        <taxon>Bacillales</taxon>
        <taxon>Staphylococcaceae</taxon>
        <taxon>Staphylococcus</taxon>
        <taxon>Staphylococcus cohnii species complex</taxon>
    </lineage>
</organism>
<feature type="domain" description="Minor extracellular protease Epr GA-like" evidence="3">
    <location>
        <begin position="300"/>
        <end position="392"/>
    </location>
</feature>
<proteinExistence type="predicted"/>
<comment type="caution">
    <text evidence="4">The sequence shown here is derived from an EMBL/GenBank/DDBJ whole genome shotgun (WGS) entry which is preliminary data.</text>
</comment>
<evidence type="ECO:0000313" key="4">
    <source>
        <dbReference type="EMBL" id="GEQ04087.1"/>
    </source>
</evidence>
<dbReference type="InterPro" id="IPR054725">
    <property type="entry name" value="Epr_GA-like"/>
</dbReference>
<evidence type="ECO:0000259" key="3">
    <source>
        <dbReference type="Pfam" id="PF22775"/>
    </source>
</evidence>
<accession>A0AB34AR54</accession>
<feature type="coiled-coil region" evidence="1">
    <location>
        <begin position="332"/>
        <end position="359"/>
    </location>
</feature>
<dbReference type="Pfam" id="PF22775">
    <property type="entry name" value="GA_3"/>
    <property type="match status" value="5"/>
</dbReference>
<gene>
    <name evidence="4" type="ORF">SCO02_25280</name>
</gene>
<keyword evidence="2" id="KW-1133">Transmembrane helix</keyword>
<feature type="domain" description="Minor extracellular protease Epr GA-like" evidence="3">
    <location>
        <begin position="398"/>
        <end position="490"/>
    </location>
</feature>
<dbReference type="EMBL" id="BKAW01000025">
    <property type="protein sequence ID" value="GEQ04087.1"/>
    <property type="molecule type" value="Genomic_DNA"/>
</dbReference>
<protein>
    <recommendedName>
        <fullName evidence="3">Minor extracellular protease Epr GA-like domain-containing protein</fullName>
    </recommendedName>
</protein>